<dbReference type="SUPFAM" id="SSF55424">
    <property type="entry name" value="FAD/NAD-linked reductases, dimerisation (C-terminal) domain"/>
    <property type="match status" value="1"/>
</dbReference>
<dbReference type="PANTHER" id="PTHR43014:SF2">
    <property type="entry name" value="MERCURIC REDUCTASE"/>
    <property type="match status" value="1"/>
</dbReference>
<dbReference type="Gene3D" id="3.30.390.30">
    <property type="match status" value="1"/>
</dbReference>
<organism evidence="12 13">
    <name type="scientific">Ferrovibrio xuzhouensis</name>
    <dbReference type="NCBI Taxonomy" id="1576914"/>
    <lineage>
        <taxon>Bacteria</taxon>
        <taxon>Pseudomonadati</taxon>
        <taxon>Pseudomonadota</taxon>
        <taxon>Alphaproteobacteria</taxon>
        <taxon>Rhodospirillales</taxon>
        <taxon>Rhodospirillaceae</taxon>
        <taxon>Ferrovibrio</taxon>
    </lineage>
</organism>
<evidence type="ECO:0000256" key="2">
    <source>
        <dbReference type="ARBA" id="ARBA00007532"/>
    </source>
</evidence>
<dbReference type="InterPro" id="IPR036188">
    <property type="entry name" value="FAD/NAD-bd_sf"/>
</dbReference>
<dbReference type="InterPro" id="IPR023753">
    <property type="entry name" value="FAD/NAD-binding_dom"/>
</dbReference>
<feature type="transmembrane region" description="Helical" evidence="10">
    <location>
        <begin position="191"/>
        <end position="208"/>
    </location>
</feature>
<evidence type="ECO:0000256" key="8">
    <source>
        <dbReference type="ARBA" id="ARBA00023284"/>
    </source>
</evidence>
<gene>
    <name evidence="12" type="ORF">ACFOOQ_16390</name>
</gene>
<evidence type="ECO:0000256" key="6">
    <source>
        <dbReference type="ARBA" id="ARBA00023002"/>
    </source>
</evidence>
<dbReference type="PROSITE" id="PS00076">
    <property type="entry name" value="PYRIDINE_REDOX_1"/>
    <property type="match status" value="1"/>
</dbReference>
<feature type="transmembrane region" description="Helical" evidence="10">
    <location>
        <begin position="229"/>
        <end position="248"/>
    </location>
</feature>
<dbReference type="PROSITE" id="PS50042">
    <property type="entry name" value="CNMP_BINDING_3"/>
    <property type="match status" value="1"/>
</dbReference>
<dbReference type="Gene3D" id="3.50.50.60">
    <property type="entry name" value="FAD/NAD(P)-binding domain"/>
    <property type="match status" value="2"/>
</dbReference>
<dbReference type="InterPro" id="IPR004099">
    <property type="entry name" value="Pyr_nucl-diS_OxRdtase_dimer"/>
</dbReference>
<keyword evidence="4 9" id="KW-0274">FAD</keyword>
<keyword evidence="8 9" id="KW-0676">Redox-active center</keyword>
<dbReference type="PRINTS" id="PR00368">
    <property type="entry name" value="FADPNR"/>
</dbReference>
<dbReference type="PRINTS" id="PR00411">
    <property type="entry name" value="PNDRDTASEI"/>
</dbReference>
<evidence type="ECO:0000256" key="1">
    <source>
        <dbReference type="ARBA" id="ARBA00001974"/>
    </source>
</evidence>
<keyword evidence="10" id="KW-0812">Transmembrane</keyword>
<evidence type="ECO:0000256" key="3">
    <source>
        <dbReference type="ARBA" id="ARBA00022630"/>
    </source>
</evidence>
<comment type="similarity">
    <text evidence="2 9">Belongs to the class-I pyridine nucleotide-disulfide oxidoreductase family.</text>
</comment>
<evidence type="ECO:0000256" key="9">
    <source>
        <dbReference type="RuleBase" id="RU003691"/>
    </source>
</evidence>
<evidence type="ECO:0000256" key="5">
    <source>
        <dbReference type="ARBA" id="ARBA00022857"/>
    </source>
</evidence>
<protein>
    <submittedName>
        <fullName evidence="12">FAD-dependent oxidoreductase</fullName>
    </submittedName>
</protein>
<feature type="transmembrane region" description="Helical" evidence="10">
    <location>
        <begin position="126"/>
        <end position="147"/>
    </location>
</feature>
<keyword evidence="5" id="KW-0521">NADP</keyword>
<dbReference type="Pfam" id="PF09335">
    <property type="entry name" value="VTT_dom"/>
    <property type="match status" value="1"/>
</dbReference>
<name>A0ABV7VJS0_9PROT</name>
<feature type="transmembrane region" description="Helical" evidence="10">
    <location>
        <begin position="35"/>
        <end position="53"/>
    </location>
</feature>
<keyword evidence="3 9" id="KW-0285">Flavoprotein</keyword>
<dbReference type="InterPro" id="IPR000595">
    <property type="entry name" value="cNMP-bd_dom"/>
</dbReference>
<comment type="caution">
    <text evidence="12">The sequence shown here is derived from an EMBL/GenBank/DDBJ whole genome shotgun (WGS) entry which is preliminary data.</text>
</comment>
<feature type="domain" description="Cyclic nucleotide-binding" evidence="11">
    <location>
        <begin position="497"/>
        <end position="574"/>
    </location>
</feature>
<keyword evidence="13" id="KW-1185">Reference proteome</keyword>
<sequence>MAIAASLIVFVAMGGPRLLDWHALAQYRSAWQGWLGVHPFLGALSFFLVYVAVTSLSIPGGTALTLVAGSLFGLLGGTVIVSFASVVGATLAMLTARYLLRRVVEARFAPLMEKLNEGIRRDGGRYLFGLRLVPVVPFFAINVAMGLTQMPARTFAWVSQIGMLPATIIYVNAGSELGSLQSAGDLLSGRLLMAFAALALLPFAVKAAQGWWDQRALLRPWPRPRTADYNLVVIGGGSAGLVTAYIAAAAKARVALIEHGELGGDCLNTGCVPSKALIRSAKLMKEARYAEQFGLKGALEADFPALMARVRRVIARVAPHDSAARYQGLGVEVIRGSARLTSPWTVAVGDRTLTTRRIVVASGAEPALPPIPGLERMEPLTSETVWSLATLPRTLLVVGGGAIGCELAQSFARLGCRTVLLEAAPRLLAREDEEVGKAMHSILAADGVELQVGVDIDRFERVDGQCTVFLGDGSAIPFDRVLVAAGRRPRVTGFGLEELGLLENGRLVVDRRLRTRLPSILAAGDVIGELQFTHAAGHYAWFASINALFGNVKSWTVDVSVFPIVIYTDPEIARVGLTEEEAHRKGVAFEVTTYDLGELDRAITDEANQGLVKILTAPGKDRILGATLIGARAGDMLAEFTLAMKNGLGLNAILRTIHPYPGWMEANKAVAGEWRRAHTPAWALSLSERWLKWQRG</sequence>
<evidence type="ECO:0000256" key="10">
    <source>
        <dbReference type="SAM" id="Phobius"/>
    </source>
</evidence>
<keyword evidence="10" id="KW-1133">Transmembrane helix</keyword>
<dbReference type="InterPro" id="IPR032816">
    <property type="entry name" value="VTT_dom"/>
</dbReference>
<dbReference type="InterPro" id="IPR016156">
    <property type="entry name" value="FAD/NAD-linked_Rdtase_dimer_sf"/>
</dbReference>
<dbReference type="Pfam" id="PF07992">
    <property type="entry name" value="Pyr_redox_2"/>
    <property type="match status" value="1"/>
</dbReference>
<keyword evidence="6 9" id="KW-0560">Oxidoreductase</keyword>
<evidence type="ECO:0000256" key="4">
    <source>
        <dbReference type="ARBA" id="ARBA00022827"/>
    </source>
</evidence>
<dbReference type="SUPFAM" id="SSF51905">
    <property type="entry name" value="FAD/NAD(P)-binding domain"/>
    <property type="match status" value="1"/>
</dbReference>
<dbReference type="EMBL" id="JBHRYJ010000003">
    <property type="protein sequence ID" value="MFC3677137.1"/>
    <property type="molecule type" value="Genomic_DNA"/>
</dbReference>
<dbReference type="Proteomes" id="UP001595711">
    <property type="component" value="Unassembled WGS sequence"/>
</dbReference>
<evidence type="ECO:0000313" key="13">
    <source>
        <dbReference type="Proteomes" id="UP001595711"/>
    </source>
</evidence>
<proteinExistence type="inferred from homology"/>
<accession>A0ABV7VJS0</accession>
<dbReference type="PANTHER" id="PTHR43014">
    <property type="entry name" value="MERCURIC REDUCTASE"/>
    <property type="match status" value="1"/>
</dbReference>
<dbReference type="InterPro" id="IPR012999">
    <property type="entry name" value="Pyr_OxRdtase_I_AS"/>
</dbReference>
<dbReference type="Pfam" id="PF02852">
    <property type="entry name" value="Pyr_redox_dim"/>
    <property type="match status" value="1"/>
</dbReference>
<keyword evidence="10" id="KW-0472">Membrane</keyword>
<reference evidence="13" key="1">
    <citation type="journal article" date="2019" name="Int. J. Syst. Evol. Microbiol.">
        <title>The Global Catalogue of Microorganisms (GCM) 10K type strain sequencing project: providing services to taxonomists for standard genome sequencing and annotation.</title>
        <authorList>
            <consortium name="The Broad Institute Genomics Platform"/>
            <consortium name="The Broad Institute Genome Sequencing Center for Infectious Disease"/>
            <person name="Wu L."/>
            <person name="Ma J."/>
        </authorList>
    </citation>
    <scope>NUCLEOTIDE SEQUENCE [LARGE SCALE GENOMIC DNA]</scope>
    <source>
        <strain evidence="13">KCTC 42182</strain>
    </source>
</reference>
<evidence type="ECO:0000256" key="7">
    <source>
        <dbReference type="ARBA" id="ARBA00023157"/>
    </source>
</evidence>
<comment type="cofactor">
    <cofactor evidence="1">
        <name>FAD</name>
        <dbReference type="ChEBI" id="CHEBI:57692"/>
    </cofactor>
</comment>
<keyword evidence="7" id="KW-1015">Disulfide bond</keyword>
<evidence type="ECO:0000313" key="12">
    <source>
        <dbReference type="EMBL" id="MFC3677137.1"/>
    </source>
</evidence>
<feature type="transmembrane region" description="Helical" evidence="10">
    <location>
        <begin position="65"/>
        <end position="94"/>
    </location>
</feature>
<evidence type="ECO:0000259" key="11">
    <source>
        <dbReference type="PROSITE" id="PS50042"/>
    </source>
</evidence>